<dbReference type="CDD" id="cd02208">
    <property type="entry name" value="cupin_RmlC-like"/>
    <property type="match status" value="1"/>
</dbReference>
<reference evidence="5" key="1">
    <citation type="submission" date="2020-10" db="EMBL/GenBank/DDBJ databases">
        <authorList>
            <person name="Gilroy R."/>
        </authorList>
    </citation>
    <scope>NUCLEOTIDE SEQUENCE</scope>
    <source>
        <strain evidence="5">USAMLcec3-3695</strain>
    </source>
</reference>
<dbReference type="InterPro" id="IPR018060">
    <property type="entry name" value="HTH_AraC"/>
</dbReference>
<accession>A0A9D1MBP5</accession>
<dbReference type="InterPro" id="IPR014710">
    <property type="entry name" value="RmlC-like_jellyroll"/>
</dbReference>
<dbReference type="EMBL" id="DVNB01000057">
    <property type="protein sequence ID" value="HIU57264.1"/>
    <property type="molecule type" value="Genomic_DNA"/>
</dbReference>
<dbReference type="Pfam" id="PF02311">
    <property type="entry name" value="AraC_binding"/>
    <property type="match status" value="1"/>
</dbReference>
<dbReference type="Pfam" id="PF12833">
    <property type="entry name" value="HTH_18"/>
    <property type="match status" value="1"/>
</dbReference>
<evidence type="ECO:0000259" key="4">
    <source>
        <dbReference type="PROSITE" id="PS01124"/>
    </source>
</evidence>
<comment type="caution">
    <text evidence="5">The sequence shown here is derived from an EMBL/GenBank/DDBJ whole genome shotgun (WGS) entry which is preliminary data.</text>
</comment>
<dbReference type="AlphaFoldDB" id="A0A9D1MBP5"/>
<dbReference type="PANTHER" id="PTHR43280">
    <property type="entry name" value="ARAC-FAMILY TRANSCRIPTIONAL REGULATOR"/>
    <property type="match status" value="1"/>
</dbReference>
<evidence type="ECO:0000256" key="2">
    <source>
        <dbReference type="ARBA" id="ARBA00023125"/>
    </source>
</evidence>
<keyword evidence="2" id="KW-0238">DNA-binding</keyword>
<dbReference type="InterPro" id="IPR037923">
    <property type="entry name" value="HTH-like"/>
</dbReference>
<dbReference type="SUPFAM" id="SSF46689">
    <property type="entry name" value="Homeodomain-like"/>
    <property type="match status" value="2"/>
</dbReference>
<keyword evidence="3" id="KW-0804">Transcription</keyword>
<dbReference type="PROSITE" id="PS01124">
    <property type="entry name" value="HTH_ARAC_FAMILY_2"/>
    <property type="match status" value="1"/>
</dbReference>
<dbReference type="Gene3D" id="1.10.10.60">
    <property type="entry name" value="Homeodomain-like"/>
    <property type="match status" value="2"/>
</dbReference>
<gene>
    <name evidence="5" type="ORF">IAA61_05570</name>
</gene>
<reference evidence="5" key="2">
    <citation type="journal article" date="2021" name="PeerJ">
        <title>Extensive microbial diversity within the chicken gut microbiome revealed by metagenomics and culture.</title>
        <authorList>
            <person name="Gilroy R."/>
            <person name="Ravi A."/>
            <person name="Getino M."/>
            <person name="Pursley I."/>
            <person name="Horton D.L."/>
            <person name="Alikhan N.F."/>
            <person name="Baker D."/>
            <person name="Gharbi K."/>
            <person name="Hall N."/>
            <person name="Watson M."/>
            <person name="Adriaenssens E.M."/>
            <person name="Foster-Nyarko E."/>
            <person name="Jarju S."/>
            <person name="Secka A."/>
            <person name="Antonio M."/>
            <person name="Oren A."/>
            <person name="Chaudhuri R.R."/>
            <person name="La Ragione R."/>
            <person name="Hildebrand F."/>
            <person name="Pallen M.J."/>
        </authorList>
    </citation>
    <scope>NUCLEOTIDE SEQUENCE</scope>
    <source>
        <strain evidence="5">USAMLcec3-3695</strain>
    </source>
</reference>
<evidence type="ECO:0000313" key="5">
    <source>
        <dbReference type="EMBL" id="HIU57264.1"/>
    </source>
</evidence>
<protein>
    <submittedName>
        <fullName evidence="5">Helix-turn-helix transcriptional regulator</fullName>
    </submittedName>
</protein>
<keyword evidence="1" id="KW-0805">Transcription regulation</keyword>
<dbReference type="Proteomes" id="UP000824109">
    <property type="component" value="Unassembled WGS sequence"/>
</dbReference>
<dbReference type="SMART" id="SM00342">
    <property type="entry name" value="HTH_ARAC"/>
    <property type="match status" value="1"/>
</dbReference>
<dbReference type="InterPro" id="IPR003313">
    <property type="entry name" value="AraC-bd"/>
</dbReference>
<name>A0A9D1MBP5_9FIRM</name>
<evidence type="ECO:0000256" key="1">
    <source>
        <dbReference type="ARBA" id="ARBA00023015"/>
    </source>
</evidence>
<feature type="domain" description="HTH araC/xylS-type" evidence="4">
    <location>
        <begin position="159"/>
        <end position="254"/>
    </location>
</feature>
<dbReference type="SUPFAM" id="SSF51215">
    <property type="entry name" value="Regulatory protein AraC"/>
    <property type="match status" value="1"/>
</dbReference>
<dbReference type="InterPro" id="IPR009057">
    <property type="entry name" value="Homeodomain-like_sf"/>
</dbReference>
<sequence length="254" mass="30445">MYDRDEEPNTIEFALHNHDDIYEIVLLLDGDCEFCVEGNTYKVNPGDIVFTRPFELHHIVCLSERTYERIILYVRADFFKENNCDKYLDIFEGREIGTGNLIAQSMKDRSLIDCMHRLDLYREEKEYDVAEKVVYEFLYLINRYKDNFSEFYTKDERVRKIIMYINDHLAENLSLDMLSKRFFMAKQYMCKVFKKNTGYTIYQYISYKRILLAQELHRSGQSLTQASMNAGFNDYANFYKTYIKYTGKSPKQMD</sequence>
<proteinExistence type="predicted"/>
<dbReference type="Gene3D" id="2.60.120.10">
    <property type="entry name" value="Jelly Rolls"/>
    <property type="match status" value="1"/>
</dbReference>
<dbReference type="GO" id="GO:0003700">
    <property type="term" value="F:DNA-binding transcription factor activity"/>
    <property type="evidence" value="ECO:0007669"/>
    <property type="project" value="InterPro"/>
</dbReference>
<evidence type="ECO:0000313" key="6">
    <source>
        <dbReference type="Proteomes" id="UP000824109"/>
    </source>
</evidence>
<dbReference type="GO" id="GO:0043565">
    <property type="term" value="F:sequence-specific DNA binding"/>
    <property type="evidence" value="ECO:0007669"/>
    <property type="project" value="InterPro"/>
</dbReference>
<evidence type="ECO:0000256" key="3">
    <source>
        <dbReference type="ARBA" id="ARBA00023163"/>
    </source>
</evidence>
<dbReference type="PANTHER" id="PTHR43280:SF2">
    <property type="entry name" value="HTH-TYPE TRANSCRIPTIONAL REGULATOR EXSA"/>
    <property type="match status" value="1"/>
</dbReference>
<organism evidence="5 6">
    <name type="scientific">Candidatus Ornithomonoglobus merdipullorum</name>
    <dbReference type="NCBI Taxonomy" id="2840895"/>
    <lineage>
        <taxon>Bacteria</taxon>
        <taxon>Bacillati</taxon>
        <taxon>Bacillota</taxon>
        <taxon>Clostridia</taxon>
        <taxon>Candidatus Ornithomonoglobus</taxon>
    </lineage>
</organism>